<comment type="caution">
    <text evidence="1">The sequence shown here is derived from an EMBL/GenBank/DDBJ whole genome shotgun (WGS) entry which is preliminary data.</text>
</comment>
<dbReference type="Pfam" id="PF13384">
    <property type="entry name" value="HTH_23"/>
    <property type="match status" value="1"/>
</dbReference>
<sequence length="257" mass="28561">MANERLRGAILASKLTVDEIATRLGVSSRTVERWVEAKDERRPYRRFQYAMANLLQRDLSDLWPNEQTSHATAEAGRAELVKLYPHRAVVPKEVWTSLYAKAMRNFDLVAYAGFWLSEDPLFFRLVQEKAHAGVPVRLMLGDPDCAAVAQRGEDEGIGPAMAGKIRNALANYAPLFGVPGVEFRLHSTTLYNSLYRSDDDLLVNGHVYGVGAYLAPVLHLSQVPGGELFSTYAAGIERIWESSRTITSHQLESEAAA</sequence>
<gene>
    <name evidence="1" type="ORF">GCM10023235_55670</name>
</gene>
<dbReference type="CDD" id="cd00093">
    <property type="entry name" value="HTH_XRE"/>
    <property type="match status" value="1"/>
</dbReference>
<organism evidence="1 2">
    <name type="scientific">Kitasatospora terrestris</name>
    <dbReference type="NCBI Taxonomy" id="258051"/>
    <lineage>
        <taxon>Bacteria</taxon>
        <taxon>Bacillati</taxon>
        <taxon>Actinomycetota</taxon>
        <taxon>Actinomycetes</taxon>
        <taxon>Kitasatosporales</taxon>
        <taxon>Streptomycetaceae</taxon>
        <taxon>Kitasatospora</taxon>
    </lineage>
</organism>
<reference evidence="2" key="1">
    <citation type="journal article" date="2019" name="Int. J. Syst. Evol. Microbiol.">
        <title>The Global Catalogue of Microorganisms (GCM) 10K type strain sequencing project: providing services to taxonomists for standard genome sequencing and annotation.</title>
        <authorList>
            <consortium name="The Broad Institute Genomics Platform"/>
            <consortium name="The Broad Institute Genome Sequencing Center for Infectious Disease"/>
            <person name="Wu L."/>
            <person name="Ma J."/>
        </authorList>
    </citation>
    <scope>NUCLEOTIDE SEQUENCE [LARGE SCALE GENOMIC DNA]</scope>
    <source>
        <strain evidence="2">JCM 13006</strain>
    </source>
</reference>
<dbReference type="Proteomes" id="UP001501752">
    <property type="component" value="Unassembled WGS sequence"/>
</dbReference>
<dbReference type="Gene3D" id="1.10.260.40">
    <property type="entry name" value="lambda repressor-like DNA-binding domains"/>
    <property type="match status" value="1"/>
</dbReference>
<dbReference type="RefSeq" id="WP_345699617.1">
    <property type="nucleotide sequence ID" value="NZ_BAABIS010000001.1"/>
</dbReference>
<evidence type="ECO:0000313" key="1">
    <source>
        <dbReference type="EMBL" id="GAA4869795.1"/>
    </source>
</evidence>
<dbReference type="EMBL" id="BAABIS010000001">
    <property type="protein sequence ID" value="GAA4869795.1"/>
    <property type="molecule type" value="Genomic_DNA"/>
</dbReference>
<keyword evidence="2" id="KW-1185">Reference proteome</keyword>
<name>A0ABP9EDJ6_9ACTN</name>
<accession>A0ABP9EDJ6</accession>
<proteinExistence type="predicted"/>
<protein>
    <submittedName>
        <fullName evidence="1">DUF5919 domain-containing protein</fullName>
    </submittedName>
</protein>
<evidence type="ECO:0000313" key="2">
    <source>
        <dbReference type="Proteomes" id="UP001501752"/>
    </source>
</evidence>
<dbReference type="InterPro" id="IPR010982">
    <property type="entry name" value="Lambda_DNA-bd_dom_sf"/>
</dbReference>
<dbReference type="InterPro" id="IPR001387">
    <property type="entry name" value="Cro/C1-type_HTH"/>
</dbReference>